<sequence>MRDLSAGDGSSGTSGRHTGPWAGPVLLLTLGLLLGSSGCAAKDAETDGSGPGSQRVSFLPGEPVSTTLPVGPSGATATASGTARATAGPTPRPTATAARQLKRTPGASPATRASGRTAQARRAPAATGYDARLGAESAAGSAPDFLPLGACAAADPSAGAGAYQQVRCDAPTATATVVGRFPAGGSVAACPPATDFALQLTTTNGSGGGSGTAARPSGIACLRNLHGPHPGDPGGGGGIGIVPGDCLYLADGTRVQETACDGSGPHAPDYRVNSLVARESDCPAGTGGYIAVRNPGAAEQTACAVLLHHG</sequence>
<evidence type="ECO:0000313" key="3">
    <source>
        <dbReference type="Proteomes" id="UP001592582"/>
    </source>
</evidence>
<comment type="caution">
    <text evidence="2">The sequence shown here is derived from an EMBL/GenBank/DDBJ whole genome shotgun (WGS) entry which is preliminary data.</text>
</comment>
<accession>A0ABV6V7E1</accession>
<proteinExistence type="predicted"/>
<evidence type="ECO:0000313" key="2">
    <source>
        <dbReference type="EMBL" id="MFC1409650.1"/>
    </source>
</evidence>
<dbReference type="EMBL" id="JBHEZX010000004">
    <property type="protein sequence ID" value="MFC1409650.1"/>
    <property type="molecule type" value="Genomic_DNA"/>
</dbReference>
<feature type="region of interest" description="Disordered" evidence="1">
    <location>
        <begin position="1"/>
        <end position="20"/>
    </location>
</feature>
<feature type="compositionally biased region" description="Low complexity" evidence="1">
    <location>
        <begin position="116"/>
        <end position="127"/>
    </location>
</feature>
<name>A0ABV6V7E1_9ACTN</name>
<feature type="region of interest" description="Disordered" evidence="1">
    <location>
        <begin position="42"/>
        <end position="127"/>
    </location>
</feature>
<evidence type="ECO:0000256" key="1">
    <source>
        <dbReference type="SAM" id="MobiDB-lite"/>
    </source>
</evidence>
<gene>
    <name evidence="2" type="ORF">ACEZDG_10185</name>
</gene>
<dbReference type="Proteomes" id="UP001592582">
    <property type="component" value="Unassembled WGS sequence"/>
</dbReference>
<feature type="compositionally biased region" description="Low complexity" evidence="1">
    <location>
        <begin position="71"/>
        <end position="99"/>
    </location>
</feature>
<keyword evidence="3" id="KW-1185">Reference proteome</keyword>
<reference evidence="2 3" key="1">
    <citation type="submission" date="2024-09" db="EMBL/GenBank/DDBJ databases">
        <authorList>
            <person name="Lee S.D."/>
        </authorList>
    </citation>
    <scope>NUCLEOTIDE SEQUENCE [LARGE SCALE GENOMIC DNA]</scope>
    <source>
        <strain evidence="2 3">N1-1</strain>
    </source>
</reference>
<dbReference type="RefSeq" id="WP_380505819.1">
    <property type="nucleotide sequence ID" value="NZ_JBHEZX010000004.1"/>
</dbReference>
<protein>
    <submittedName>
        <fullName evidence="2">Uncharacterized protein</fullName>
    </submittedName>
</protein>
<organism evidence="2 3">
    <name type="scientific">Streptacidiphilus alkalitolerans</name>
    <dbReference type="NCBI Taxonomy" id="3342712"/>
    <lineage>
        <taxon>Bacteria</taxon>
        <taxon>Bacillati</taxon>
        <taxon>Actinomycetota</taxon>
        <taxon>Actinomycetes</taxon>
        <taxon>Kitasatosporales</taxon>
        <taxon>Streptomycetaceae</taxon>
        <taxon>Streptacidiphilus</taxon>
    </lineage>
</organism>